<dbReference type="KEGG" id="cak:Caul_0407"/>
<proteinExistence type="predicted"/>
<dbReference type="InterPro" id="IPR018060">
    <property type="entry name" value="HTH_AraC"/>
</dbReference>
<keyword evidence="1" id="KW-0805">Transcription regulation</keyword>
<evidence type="ECO:0000256" key="2">
    <source>
        <dbReference type="ARBA" id="ARBA00023163"/>
    </source>
</evidence>
<dbReference type="AlphaFoldDB" id="B0T5I6"/>
<dbReference type="InterPro" id="IPR009594">
    <property type="entry name" value="Tscrpt_reg_HTH_AraC_N"/>
</dbReference>
<dbReference type="SUPFAM" id="SSF46689">
    <property type="entry name" value="Homeodomain-like"/>
    <property type="match status" value="2"/>
</dbReference>
<evidence type="ECO:0000259" key="3">
    <source>
        <dbReference type="PROSITE" id="PS01124"/>
    </source>
</evidence>
<accession>B0T5I6</accession>
<reference evidence="4" key="1">
    <citation type="submission" date="2008-01" db="EMBL/GenBank/DDBJ databases">
        <title>Complete sequence of chromosome of Caulobacter sp. K31.</title>
        <authorList>
            <consortium name="US DOE Joint Genome Institute"/>
            <person name="Copeland A."/>
            <person name="Lucas S."/>
            <person name="Lapidus A."/>
            <person name="Barry K."/>
            <person name="Glavina del Rio T."/>
            <person name="Dalin E."/>
            <person name="Tice H."/>
            <person name="Pitluck S."/>
            <person name="Bruce D."/>
            <person name="Goodwin L."/>
            <person name="Thompson L.S."/>
            <person name="Brettin T."/>
            <person name="Detter J.C."/>
            <person name="Han C."/>
            <person name="Schmutz J."/>
            <person name="Larimer F."/>
            <person name="Land M."/>
            <person name="Hauser L."/>
            <person name="Kyrpides N."/>
            <person name="Kim E."/>
            <person name="Stephens C."/>
            <person name="Richardson P."/>
        </authorList>
    </citation>
    <scope>NUCLEOTIDE SEQUENCE [LARGE SCALE GENOMIC DNA]</scope>
    <source>
        <strain evidence="4">K31</strain>
    </source>
</reference>
<evidence type="ECO:0000256" key="1">
    <source>
        <dbReference type="ARBA" id="ARBA00023015"/>
    </source>
</evidence>
<sequence>MPHGLKMEPLLDRMRDLVLRHAEGLQFVTAVESLSLGVLRQPLVPEFFFSDPMVCVVLQGAKQVLVGGRLLRYDPSHSFASVIGLPATGCVLEAAPDKPYVAIGMSLDRTILAELVLAAPRGTRPQRAAGFGVATVSPGLLEALNSFLSLLDYPEDIPALAKGREREVAYRLLQSEHGPMLRQAIHVEGQFSKIHQVIAWMRQDLDQHLSGEDLARRAGMSVPSFHRHFKAATAMSPLQYRKTLRLHEARKLLITNADAAKTAYAVGYESPSQFSREYSRLFGTSPARDAARLRGVEVDGLGR</sequence>
<dbReference type="Pfam" id="PF06719">
    <property type="entry name" value="AraC_N"/>
    <property type="match status" value="1"/>
</dbReference>
<dbReference type="eggNOG" id="COG2207">
    <property type="taxonomic scope" value="Bacteria"/>
</dbReference>
<dbReference type="InterPro" id="IPR009057">
    <property type="entry name" value="Homeodomain-like_sf"/>
</dbReference>
<dbReference type="STRING" id="366602.Caul_0407"/>
<dbReference type="Pfam" id="PF12833">
    <property type="entry name" value="HTH_18"/>
    <property type="match status" value="1"/>
</dbReference>
<gene>
    <name evidence="4" type="ordered locus">Caul_0407</name>
</gene>
<evidence type="ECO:0000313" key="4">
    <source>
        <dbReference type="EMBL" id="ABZ69544.1"/>
    </source>
</evidence>
<dbReference type="Gene3D" id="1.10.10.60">
    <property type="entry name" value="Homeodomain-like"/>
    <property type="match status" value="2"/>
</dbReference>
<dbReference type="EMBL" id="CP000927">
    <property type="protein sequence ID" value="ABZ69544.1"/>
    <property type="molecule type" value="Genomic_DNA"/>
</dbReference>
<dbReference type="PANTHER" id="PTHR43436">
    <property type="entry name" value="ARAC-FAMILY TRANSCRIPTIONAL REGULATOR"/>
    <property type="match status" value="1"/>
</dbReference>
<protein>
    <submittedName>
        <fullName evidence="4">Transcriptional regulator, AraC family</fullName>
    </submittedName>
</protein>
<keyword evidence="2" id="KW-0804">Transcription</keyword>
<dbReference type="SMART" id="SM00342">
    <property type="entry name" value="HTH_ARAC"/>
    <property type="match status" value="1"/>
</dbReference>
<dbReference type="PROSITE" id="PS01124">
    <property type="entry name" value="HTH_ARAC_FAMILY_2"/>
    <property type="match status" value="1"/>
</dbReference>
<name>B0T5I6_CAUSK</name>
<dbReference type="HOGENOM" id="CLU_000445_100_2_5"/>
<dbReference type="GO" id="GO:0003700">
    <property type="term" value="F:DNA-binding transcription factor activity"/>
    <property type="evidence" value="ECO:0007669"/>
    <property type="project" value="InterPro"/>
</dbReference>
<dbReference type="PANTHER" id="PTHR43436:SF1">
    <property type="entry name" value="TRANSCRIPTIONAL REGULATORY PROTEIN"/>
    <property type="match status" value="1"/>
</dbReference>
<dbReference type="GO" id="GO:0043565">
    <property type="term" value="F:sequence-specific DNA binding"/>
    <property type="evidence" value="ECO:0007669"/>
    <property type="project" value="InterPro"/>
</dbReference>
<organism evidence="4">
    <name type="scientific">Caulobacter sp. (strain K31)</name>
    <dbReference type="NCBI Taxonomy" id="366602"/>
    <lineage>
        <taxon>Bacteria</taxon>
        <taxon>Pseudomonadati</taxon>
        <taxon>Pseudomonadota</taxon>
        <taxon>Alphaproteobacteria</taxon>
        <taxon>Caulobacterales</taxon>
        <taxon>Caulobacteraceae</taxon>
        <taxon>Caulobacter</taxon>
    </lineage>
</organism>
<feature type="domain" description="HTH araC/xylS-type" evidence="3">
    <location>
        <begin position="195"/>
        <end position="292"/>
    </location>
</feature>